<reference evidence="1" key="2">
    <citation type="journal article" date="2015" name="Fish Shellfish Immunol.">
        <title>Early steps in the European eel (Anguilla anguilla)-Vibrio vulnificus interaction in the gills: Role of the RtxA13 toxin.</title>
        <authorList>
            <person name="Callol A."/>
            <person name="Pajuelo D."/>
            <person name="Ebbesson L."/>
            <person name="Teles M."/>
            <person name="MacKenzie S."/>
            <person name="Amaro C."/>
        </authorList>
    </citation>
    <scope>NUCLEOTIDE SEQUENCE</scope>
</reference>
<sequence length="64" mass="7431">MVCLFHIALSRLFIYYPHLKLQIVDCNPVSSVFKFFISISLSISGFGYKYQKKSQKAVTFIHNL</sequence>
<reference evidence="1" key="1">
    <citation type="submission" date="2014-11" db="EMBL/GenBank/DDBJ databases">
        <authorList>
            <person name="Amaro Gonzalez C."/>
        </authorList>
    </citation>
    <scope>NUCLEOTIDE SEQUENCE</scope>
</reference>
<name>A0A0E9RFK3_ANGAN</name>
<organism evidence="1">
    <name type="scientific">Anguilla anguilla</name>
    <name type="common">European freshwater eel</name>
    <name type="synonym">Muraena anguilla</name>
    <dbReference type="NCBI Taxonomy" id="7936"/>
    <lineage>
        <taxon>Eukaryota</taxon>
        <taxon>Metazoa</taxon>
        <taxon>Chordata</taxon>
        <taxon>Craniata</taxon>
        <taxon>Vertebrata</taxon>
        <taxon>Euteleostomi</taxon>
        <taxon>Actinopterygii</taxon>
        <taxon>Neopterygii</taxon>
        <taxon>Teleostei</taxon>
        <taxon>Anguilliformes</taxon>
        <taxon>Anguillidae</taxon>
        <taxon>Anguilla</taxon>
    </lineage>
</organism>
<dbReference type="EMBL" id="GBXM01080661">
    <property type="protein sequence ID" value="JAH27916.1"/>
    <property type="molecule type" value="Transcribed_RNA"/>
</dbReference>
<accession>A0A0E9RFK3</accession>
<protein>
    <submittedName>
        <fullName evidence="1">Uncharacterized protein</fullName>
    </submittedName>
</protein>
<dbReference type="AlphaFoldDB" id="A0A0E9RFK3"/>
<proteinExistence type="predicted"/>
<evidence type="ECO:0000313" key="1">
    <source>
        <dbReference type="EMBL" id="JAH27916.1"/>
    </source>
</evidence>